<dbReference type="PANTHER" id="PTHR47429:SF2">
    <property type="entry name" value="PROTEIN TWIN LOV 1"/>
    <property type="match status" value="1"/>
</dbReference>
<dbReference type="Pfam" id="PF13426">
    <property type="entry name" value="PAS_9"/>
    <property type="match status" value="1"/>
</dbReference>
<keyword evidence="1" id="KW-0285">Flavoprotein</keyword>
<name>A0A4R2Q2U9_9RHOB</name>
<evidence type="ECO:0000256" key="2">
    <source>
        <dbReference type="ARBA" id="ARBA00022643"/>
    </source>
</evidence>
<dbReference type="InterPro" id="IPR000700">
    <property type="entry name" value="PAS-assoc_C"/>
</dbReference>
<evidence type="ECO:0000259" key="4">
    <source>
        <dbReference type="PROSITE" id="PS50112"/>
    </source>
</evidence>
<evidence type="ECO:0000259" key="5">
    <source>
        <dbReference type="PROSITE" id="PS50113"/>
    </source>
</evidence>
<evidence type="ECO:0000313" key="7">
    <source>
        <dbReference type="Proteomes" id="UP000294835"/>
    </source>
</evidence>
<dbReference type="InterPro" id="IPR000014">
    <property type="entry name" value="PAS"/>
</dbReference>
<evidence type="ECO:0000313" key="6">
    <source>
        <dbReference type="EMBL" id="TCP43033.1"/>
    </source>
</evidence>
<comment type="caution">
    <text evidence="6">The sequence shown here is derived from an EMBL/GenBank/DDBJ whole genome shotgun (WGS) entry which is preliminary data.</text>
</comment>
<dbReference type="PROSITE" id="PS50113">
    <property type="entry name" value="PAC"/>
    <property type="match status" value="1"/>
</dbReference>
<dbReference type="PANTHER" id="PTHR47429">
    <property type="entry name" value="PROTEIN TWIN LOV 1"/>
    <property type="match status" value="1"/>
</dbReference>
<reference evidence="6 7" key="1">
    <citation type="submission" date="2019-03" db="EMBL/GenBank/DDBJ databases">
        <title>Genomic Encyclopedia of Type Strains, Phase IV (KMG-IV): sequencing the most valuable type-strain genomes for metagenomic binning, comparative biology and taxonomic classification.</title>
        <authorList>
            <person name="Goeker M."/>
        </authorList>
    </citation>
    <scope>NUCLEOTIDE SEQUENCE [LARGE SCALE GENOMIC DNA]</scope>
    <source>
        <strain evidence="6 7">DSM 18063</strain>
    </source>
</reference>
<dbReference type="AlphaFoldDB" id="A0A4R2Q2U9"/>
<keyword evidence="7" id="KW-1185">Reference proteome</keyword>
<feature type="domain" description="PAS" evidence="4">
    <location>
        <begin position="26"/>
        <end position="75"/>
    </location>
</feature>
<feature type="domain" description="PAC" evidence="5">
    <location>
        <begin position="76"/>
        <end position="118"/>
    </location>
</feature>
<keyword evidence="3" id="KW-0157">Chromophore</keyword>
<dbReference type="SUPFAM" id="SSF55785">
    <property type="entry name" value="PYP-like sensor domain (PAS domain)"/>
    <property type="match status" value="1"/>
</dbReference>
<evidence type="ECO:0000256" key="1">
    <source>
        <dbReference type="ARBA" id="ARBA00022630"/>
    </source>
</evidence>
<evidence type="ECO:0000256" key="3">
    <source>
        <dbReference type="ARBA" id="ARBA00022991"/>
    </source>
</evidence>
<gene>
    <name evidence="6" type="ORF">EV662_102225</name>
</gene>
<dbReference type="Gene3D" id="3.30.450.20">
    <property type="entry name" value="PAS domain"/>
    <property type="match status" value="1"/>
</dbReference>
<accession>A0A4R2Q2U9</accession>
<keyword evidence="2" id="KW-0288">FMN</keyword>
<sequence>MDEARALLASDEREMSVVISDPGLPDNPMIYVSEEFERQTGYSAAEAVGQNCRFLQGPDTDPHAVEAIRHALRAQTRFSIDILNYRKDGTPFVNRLRIRPIFDEDGRLMYFAGAQNPV</sequence>
<dbReference type="PROSITE" id="PS50112">
    <property type="entry name" value="PAS"/>
    <property type="match status" value="1"/>
</dbReference>
<organism evidence="6 7">
    <name type="scientific">Rhodovulum marinum</name>
    <dbReference type="NCBI Taxonomy" id="320662"/>
    <lineage>
        <taxon>Bacteria</taxon>
        <taxon>Pseudomonadati</taxon>
        <taxon>Pseudomonadota</taxon>
        <taxon>Alphaproteobacteria</taxon>
        <taxon>Rhodobacterales</taxon>
        <taxon>Paracoccaceae</taxon>
        <taxon>Rhodovulum</taxon>
    </lineage>
</organism>
<dbReference type="NCBIfam" id="TIGR00229">
    <property type="entry name" value="sensory_box"/>
    <property type="match status" value="1"/>
</dbReference>
<dbReference type="CDD" id="cd00130">
    <property type="entry name" value="PAS"/>
    <property type="match status" value="1"/>
</dbReference>
<dbReference type="EMBL" id="SLXP01000002">
    <property type="protein sequence ID" value="TCP43033.1"/>
    <property type="molecule type" value="Genomic_DNA"/>
</dbReference>
<dbReference type="Proteomes" id="UP000294835">
    <property type="component" value="Unassembled WGS sequence"/>
</dbReference>
<dbReference type="InterPro" id="IPR035965">
    <property type="entry name" value="PAS-like_dom_sf"/>
</dbReference>
<protein>
    <submittedName>
        <fullName evidence="6">PAS domain S-box-containing protein</fullName>
    </submittedName>
</protein>
<proteinExistence type="predicted"/>